<dbReference type="EMBL" id="JASCZI010241666">
    <property type="protein sequence ID" value="MED6204039.1"/>
    <property type="molecule type" value="Genomic_DNA"/>
</dbReference>
<reference evidence="3 4" key="1">
    <citation type="journal article" date="2023" name="Plants (Basel)">
        <title>Bridging the Gap: Combining Genomics and Transcriptomics Approaches to Understand Stylosanthes scabra, an Orphan Legume from the Brazilian Caatinga.</title>
        <authorList>
            <person name="Ferreira-Neto J.R.C."/>
            <person name="da Silva M.D."/>
            <person name="Binneck E."/>
            <person name="de Melo N.F."/>
            <person name="da Silva R.H."/>
            <person name="de Melo A.L.T.M."/>
            <person name="Pandolfi V."/>
            <person name="Bustamante F.O."/>
            <person name="Brasileiro-Vidal A.C."/>
            <person name="Benko-Iseppon A.M."/>
        </authorList>
    </citation>
    <scope>NUCLEOTIDE SEQUENCE [LARGE SCALE GENOMIC DNA]</scope>
    <source>
        <tissue evidence="3">Leaves</tissue>
    </source>
</reference>
<evidence type="ECO:0000256" key="2">
    <source>
        <dbReference type="SAM" id="MobiDB-lite"/>
    </source>
</evidence>
<feature type="coiled-coil region" evidence="1">
    <location>
        <begin position="4"/>
        <end position="31"/>
    </location>
</feature>
<name>A0ABU6Y269_9FABA</name>
<feature type="region of interest" description="Disordered" evidence="2">
    <location>
        <begin position="134"/>
        <end position="170"/>
    </location>
</feature>
<evidence type="ECO:0000313" key="4">
    <source>
        <dbReference type="Proteomes" id="UP001341840"/>
    </source>
</evidence>
<proteinExistence type="predicted"/>
<protein>
    <submittedName>
        <fullName evidence="3">Uncharacterized protein</fullName>
    </submittedName>
</protein>
<dbReference type="Proteomes" id="UP001341840">
    <property type="component" value="Unassembled WGS sequence"/>
</dbReference>
<gene>
    <name evidence="3" type="ORF">PIB30_005439</name>
</gene>
<evidence type="ECO:0000313" key="3">
    <source>
        <dbReference type="EMBL" id="MED6204039.1"/>
    </source>
</evidence>
<evidence type="ECO:0000256" key="1">
    <source>
        <dbReference type="SAM" id="Coils"/>
    </source>
</evidence>
<accession>A0ABU6Y269</accession>
<sequence>MGLVNRHNRRLDRLEQELAQQREVERKLHDELRWRREAEEKIKKLEEGLKQKWVRQEYQYFDLHPGDPFSEEIMKAEVPKNFKNPQLQKSNVPGRSLRRNEVQSLPNNLNQGGTNLVRFPAPEAHHELRRAVQEVSHPVLNSEGKGKTRSQPTRSQAKGRRIIESVHGKIQQSLFENPTTTN</sequence>
<comment type="caution">
    <text evidence="3">The sequence shown here is derived from an EMBL/GenBank/DDBJ whole genome shotgun (WGS) entry which is preliminary data.</text>
</comment>
<keyword evidence="4" id="KW-1185">Reference proteome</keyword>
<keyword evidence="1" id="KW-0175">Coiled coil</keyword>
<organism evidence="3 4">
    <name type="scientific">Stylosanthes scabra</name>
    <dbReference type="NCBI Taxonomy" id="79078"/>
    <lineage>
        <taxon>Eukaryota</taxon>
        <taxon>Viridiplantae</taxon>
        <taxon>Streptophyta</taxon>
        <taxon>Embryophyta</taxon>
        <taxon>Tracheophyta</taxon>
        <taxon>Spermatophyta</taxon>
        <taxon>Magnoliopsida</taxon>
        <taxon>eudicotyledons</taxon>
        <taxon>Gunneridae</taxon>
        <taxon>Pentapetalae</taxon>
        <taxon>rosids</taxon>
        <taxon>fabids</taxon>
        <taxon>Fabales</taxon>
        <taxon>Fabaceae</taxon>
        <taxon>Papilionoideae</taxon>
        <taxon>50 kb inversion clade</taxon>
        <taxon>dalbergioids sensu lato</taxon>
        <taxon>Dalbergieae</taxon>
        <taxon>Pterocarpus clade</taxon>
        <taxon>Stylosanthes</taxon>
    </lineage>
</organism>